<accession>A0A5D0CSZ5</accession>
<proteinExistence type="predicted"/>
<dbReference type="RefSeq" id="WP_148451700.1">
    <property type="nucleotide sequence ID" value="NZ_VSDO01000002.1"/>
</dbReference>
<protein>
    <recommendedName>
        <fullName evidence="2">Helicase XPB/Ssl2 N-terminal domain-containing protein</fullName>
    </recommendedName>
</protein>
<dbReference type="EMBL" id="VSDO01000002">
    <property type="protein sequence ID" value="TYA13101.1"/>
    <property type="molecule type" value="Genomic_DNA"/>
</dbReference>
<feature type="region of interest" description="Disordered" evidence="1">
    <location>
        <begin position="292"/>
        <end position="311"/>
    </location>
</feature>
<reference evidence="3 4" key="1">
    <citation type="submission" date="2019-08" db="EMBL/GenBank/DDBJ databases">
        <title>Genome sequencing of Paenibacillus faecis DSM 23593(T).</title>
        <authorList>
            <person name="Kook J.-K."/>
            <person name="Park S.-N."/>
            <person name="Lim Y.K."/>
        </authorList>
    </citation>
    <scope>NUCLEOTIDE SEQUENCE [LARGE SCALE GENOMIC DNA]</scope>
    <source>
        <strain evidence="3 4">DSM 23593</strain>
    </source>
</reference>
<organism evidence="3 4">
    <name type="scientific">Paenibacillus faecis</name>
    <dbReference type="NCBI Taxonomy" id="862114"/>
    <lineage>
        <taxon>Bacteria</taxon>
        <taxon>Bacillati</taxon>
        <taxon>Bacillota</taxon>
        <taxon>Bacilli</taxon>
        <taxon>Bacillales</taxon>
        <taxon>Paenibacillaceae</taxon>
        <taxon>Paenibacillus</taxon>
    </lineage>
</organism>
<feature type="compositionally biased region" description="Low complexity" evidence="1">
    <location>
        <begin position="467"/>
        <end position="479"/>
    </location>
</feature>
<dbReference type="Pfam" id="PF13625">
    <property type="entry name" value="Helicase_C_3"/>
    <property type="match status" value="1"/>
</dbReference>
<keyword evidence="4" id="KW-1185">Reference proteome</keyword>
<name>A0A5D0CSZ5_9BACL</name>
<dbReference type="AlphaFoldDB" id="A0A5D0CSZ5"/>
<sequence>MIEAIFRRFAGLPFKLEKLDEAASGRLTGADLRAALPGLLRGGQLAAVKKAWGEMLYYIPAERLPELWGRTPFPELTPLAATDARLQREAGPGLALDLFRALTWAGRNGLPVTSKGTLHQRSIGKLAGHLYLQENDIAGLHLRYPHHDVYPPQLAVVLDLLLSFELLVKERASWSLNSRELSAWLSLEQEEMDALLFRELLHRYIPDDVSAQHGVYRLIQPDLREGTWYSLQDMIKSLQSIGMVPGSPPEFLQGWLENWLKALAGFGWVDFGTDEGGEGCFRWRKKPDLRRLPKNGQAAEGSLADGGLDDGGKYGLGPSSPPFIIVQPDFEILVPPDVSYRVRWELEAFCENLTMDRMSVYRLTRQSVSKAAELGRSPAEVLELLETRAEAVPDNVRSALEQWGRELGRTLLEERMLLRCADEEAAETVASLPALAGLLERIGPRDFIVEDAQAAKVRRVLEEARLAPPKSGGPSAAAPDFPRLEEGTGHAPAALRGTQPERAWIFNGRNLHFYEPSEAIPPLSELFPGYEEVPGMWLKELRSYHGSTARKVMEQAIAWRTKVELKMNGSVEEFCPLFLKGDEKWTVVGRLLKPSLNGEEVIPPQGEIELAPDRWEAMRLRLPELS</sequence>
<feature type="region of interest" description="Disordered" evidence="1">
    <location>
        <begin position="466"/>
        <end position="494"/>
    </location>
</feature>
<evidence type="ECO:0000313" key="3">
    <source>
        <dbReference type="EMBL" id="TYA13101.1"/>
    </source>
</evidence>
<evidence type="ECO:0000313" key="4">
    <source>
        <dbReference type="Proteomes" id="UP000325218"/>
    </source>
</evidence>
<evidence type="ECO:0000259" key="2">
    <source>
        <dbReference type="Pfam" id="PF13625"/>
    </source>
</evidence>
<dbReference type="Proteomes" id="UP000325218">
    <property type="component" value="Unassembled WGS sequence"/>
</dbReference>
<dbReference type="OrthoDB" id="2987331at2"/>
<feature type="domain" description="Helicase XPB/Ssl2 N-terminal" evidence="2">
    <location>
        <begin position="324"/>
        <end position="439"/>
    </location>
</feature>
<evidence type="ECO:0000256" key="1">
    <source>
        <dbReference type="SAM" id="MobiDB-lite"/>
    </source>
</evidence>
<dbReference type="InterPro" id="IPR032830">
    <property type="entry name" value="XPB/Ssl2_N"/>
</dbReference>
<comment type="caution">
    <text evidence="3">The sequence shown here is derived from an EMBL/GenBank/DDBJ whole genome shotgun (WGS) entry which is preliminary data.</text>
</comment>
<gene>
    <name evidence="3" type="ORF">FRY98_10530</name>
</gene>